<keyword evidence="1" id="KW-0863">Zinc-finger</keyword>
<reference evidence="1" key="1">
    <citation type="journal article" date="2021" name="Proc. Natl. Acad. Sci. U.S.A.">
        <title>A Catalog of Tens of Thousands of Viruses from Human Metagenomes Reveals Hidden Associations with Chronic Diseases.</title>
        <authorList>
            <person name="Tisza M.J."/>
            <person name="Buck C.B."/>
        </authorList>
    </citation>
    <scope>NUCLEOTIDE SEQUENCE</scope>
    <source>
        <strain evidence="1">CtoNj20</strain>
    </source>
</reference>
<accession>A0A8D9PDV0</accession>
<dbReference type="EMBL" id="BK014724">
    <property type="protein sequence ID" value="DAD55444.1"/>
    <property type="molecule type" value="Genomic_DNA"/>
</dbReference>
<sequence>MKAKAEYSMSWCQDCKCWVPAKEIHCFDGFRVCTWCMEGVQHPEGSNFVYDPHHEQTQCIYCDSYDTTEQTPNWKTFKCNTCGEIFKIL</sequence>
<dbReference type="GO" id="GO:0008270">
    <property type="term" value="F:zinc ion binding"/>
    <property type="evidence" value="ECO:0007669"/>
    <property type="project" value="UniProtKB-KW"/>
</dbReference>
<keyword evidence="1" id="KW-0862">Zinc</keyword>
<organism evidence="1">
    <name type="scientific">Siphoviridae sp. ctoNj20</name>
    <dbReference type="NCBI Taxonomy" id="2826085"/>
    <lineage>
        <taxon>Viruses</taxon>
        <taxon>Duplodnaviria</taxon>
        <taxon>Heunggongvirae</taxon>
        <taxon>Uroviricota</taxon>
        <taxon>Caudoviricetes</taxon>
    </lineage>
</organism>
<name>A0A8D9PDV0_9CAUD</name>
<keyword evidence="1" id="KW-0479">Metal-binding</keyword>
<evidence type="ECO:0000313" key="1">
    <source>
        <dbReference type="EMBL" id="DAD55444.1"/>
    </source>
</evidence>
<protein>
    <submittedName>
        <fullName evidence="1">Zinc-finger double domain protein</fullName>
    </submittedName>
</protein>
<proteinExistence type="predicted"/>